<proteinExistence type="predicted"/>
<organism evidence="1 2">
    <name type="scientific">Candidatus Roizmanbacteria bacterium CG_4_9_14_0_2_um_filter_39_13</name>
    <dbReference type="NCBI Taxonomy" id="1974839"/>
    <lineage>
        <taxon>Bacteria</taxon>
        <taxon>Candidatus Roizmaniibacteriota</taxon>
    </lineage>
</organism>
<name>A0A2M8F1C3_9BACT</name>
<reference evidence="2" key="1">
    <citation type="submission" date="2017-09" db="EMBL/GenBank/DDBJ databases">
        <title>Depth-based differentiation of microbial function through sediment-hosted aquifers and enrichment of novel symbionts in the deep terrestrial subsurface.</title>
        <authorList>
            <person name="Probst A.J."/>
            <person name="Ladd B."/>
            <person name="Jarett J.K."/>
            <person name="Geller-Mcgrath D.E."/>
            <person name="Sieber C.M.K."/>
            <person name="Emerson J.B."/>
            <person name="Anantharaman K."/>
            <person name="Thomas B.C."/>
            <person name="Malmstrom R."/>
            <person name="Stieglmeier M."/>
            <person name="Klingl A."/>
            <person name="Woyke T."/>
            <person name="Ryan C.M."/>
            <person name="Banfield J.F."/>
        </authorList>
    </citation>
    <scope>NUCLEOTIDE SEQUENCE [LARGE SCALE GENOMIC DNA]</scope>
</reference>
<dbReference type="EMBL" id="PFSC01000054">
    <property type="protein sequence ID" value="PJC33091.1"/>
    <property type="molecule type" value="Genomic_DNA"/>
</dbReference>
<sequence length="59" mass="6536">MTICHPECNEGSMFVILNLIQNLEMISLDPASLHGRATSDVAGRQVRDDNVKIKTIIIL</sequence>
<dbReference type="Proteomes" id="UP000231383">
    <property type="component" value="Unassembled WGS sequence"/>
</dbReference>
<protein>
    <submittedName>
        <fullName evidence="1">Uncharacterized protein</fullName>
    </submittedName>
</protein>
<comment type="caution">
    <text evidence="1">The sequence shown here is derived from an EMBL/GenBank/DDBJ whole genome shotgun (WGS) entry which is preliminary data.</text>
</comment>
<evidence type="ECO:0000313" key="2">
    <source>
        <dbReference type="Proteomes" id="UP000231383"/>
    </source>
</evidence>
<evidence type="ECO:0000313" key="1">
    <source>
        <dbReference type="EMBL" id="PJC33091.1"/>
    </source>
</evidence>
<dbReference type="AlphaFoldDB" id="A0A2M8F1C3"/>
<accession>A0A2M8F1C3</accession>
<gene>
    <name evidence="1" type="ORF">CO051_02030</name>
</gene>